<dbReference type="GO" id="GO:0016020">
    <property type="term" value="C:membrane"/>
    <property type="evidence" value="ECO:0007669"/>
    <property type="project" value="InterPro"/>
</dbReference>
<evidence type="ECO:0000313" key="3">
    <source>
        <dbReference type="EMBL" id="QAR34480.1"/>
    </source>
</evidence>
<reference evidence="3 4" key="1">
    <citation type="submission" date="2019-01" db="EMBL/GenBank/DDBJ databases">
        <title>Geovibrio thiophilus DSM 11263, complete genome.</title>
        <authorList>
            <person name="Spring S."/>
            <person name="Bunk B."/>
            <person name="Sproer C."/>
        </authorList>
    </citation>
    <scope>NUCLEOTIDE SEQUENCE [LARGE SCALE GENOMIC DNA]</scope>
    <source>
        <strain evidence="3 4">DSM 11263</strain>
    </source>
</reference>
<dbReference type="Proteomes" id="UP000287502">
    <property type="component" value="Chromosome"/>
</dbReference>
<keyword evidence="2" id="KW-0472">Membrane</keyword>
<feature type="transmembrane region" description="Helical" evidence="2">
    <location>
        <begin position="23"/>
        <end position="44"/>
    </location>
</feature>
<comment type="similarity">
    <text evidence="1">Belongs to the YggT family.</text>
</comment>
<dbReference type="KEGG" id="gtl:EP073_06685"/>
<protein>
    <submittedName>
        <fullName evidence="3">YggT family protein</fullName>
    </submittedName>
</protein>
<dbReference type="PANTHER" id="PTHR33219:SF14">
    <property type="entry name" value="PROTEIN COFACTOR ASSEMBLY OF COMPLEX C SUBUNIT B CCB3, CHLOROPLASTIC-RELATED"/>
    <property type="match status" value="1"/>
</dbReference>
<evidence type="ECO:0000256" key="2">
    <source>
        <dbReference type="SAM" id="Phobius"/>
    </source>
</evidence>
<name>A0A410K222_9BACT</name>
<accession>A0A410K222</accession>
<dbReference type="PANTHER" id="PTHR33219">
    <property type="entry name" value="YLMG HOMOLOG PROTEIN 2, CHLOROPLASTIC"/>
    <property type="match status" value="1"/>
</dbReference>
<gene>
    <name evidence="3" type="ORF">EP073_06685</name>
</gene>
<dbReference type="AlphaFoldDB" id="A0A410K222"/>
<keyword evidence="2" id="KW-1133">Transmembrane helix</keyword>
<keyword evidence="4" id="KW-1185">Reference proteome</keyword>
<proteinExistence type="inferred from homology"/>
<evidence type="ECO:0000256" key="1">
    <source>
        <dbReference type="ARBA" id="ARBA00010894"/>
    </source>
</evidence>
<dbReference type="EMBL" id="CP035108">
    <property type="protein sequence ID" value="QAR34480.1"/>
    <property type="molecule type" value="Genomic_DNA"/>
</dbReference>
<dbReference type="Pfam" id="PF02325">
    <property type="entry name" value="CCB3_YggT"/>
    <property type="match status" value="1"/>
</dbReference>
<sequence length="102" mass="11162">MSTTGGVQLIPAVKGAAAGSIKVLLDLLGIFTWLIIIRALMSWVSPDPRNPVVQFVIAMTEPVMEPFRKIIPPLGFMDISPIILLIVIYFARMMLVSLIGLL</sequence>
<dbReference type="InterPro" id="IPR003425">
    <property type="entry name" value="CCB3/YggT"/>
</dbReference>
<feature type="transmembrane region" description="Helical" evidence="2">
    <location>
        <begin position="82"/>
        <end position="101"/>
    </location>
</feature>
<evidence type="ECO:0000313" key="4">
    <source>
        <dbReference type="Proteomes" id="UP000287502"/>
    </source>
</evidence>
<organism evidence="3 4">
    <name type="scientific">Geovibrio thiophilus</name>
    <dbReference type="NCBI Taxonomy" id="139438"/>
    <lineage>
        <taxon>Bacteria</taxon>
        <taxon>Pseudomonadati</taxon>
        <taxon>Deferribacterota</taxon>
        <taxon>Deferribacteres</taxon>
        <taxon>Deferribacterales</taxon>
        <taxon>Geovibrionaceae</taxon>
        <taxon>Geovibrio</taxon>
    </lineage>
</organism>
<keyword evidence="2" id="KW-0812">Transmembrane</keyword>
<dbReference type="OrthoDB" id="47652at2"/>